<dbReference type="Pfam" id="PF13414">
    <property type="entry name" value="TPR_11"/>
    <property type="match status" value="3"/>
</dbReference>
<dbReference type="InterPro" id="IPR011990">
    <property type="entry name" value="TPR-like_helical_dom_sf"/>
</dbReference>
<protein>
    <submittedName>
        <fullName evidence="3">Tetratricopeptide repeat protein</fullName>
    </submittedName>
</protein>
<keyword evidence="4" id="KW-1185">Reference proteome</keyword>
<dbReference type="PROSITE" id="PS50005">
    <property type="entry name" value="TPR"/>
    <property type="match status" value="6"/>
</dbReference>
<organism evidence="3 4">
    <name type="scientific">Hassallia byssoidea VB512170</name>
    <dbReference type="NCBI Taxonomy" id="1304833"/>
    <lineage>
        <taxon>Bacteria</taxon>
        <taxon>Bacillati</taxon>
        <taxon>Cyanobacteriota</taxon>
        <taxon>Cyanophyceae</taxon>
        <taxon>Nostocales</taxon>
        <taxon>Tolypothrichaceae</taxon>
        <taxon>Hassallia</taxon>
    </lineage>
</organism>
<feature type="repeat" description="TPR" evidence="1">
    <location>
        <begin position="492"/>
        <end position="525"/>
    </location>
</feature>
<evidence type="ECO:0000256" key="1">
    <source>
        <dbReference type="PROSITE-ProRule" id="PRU00339"/>
    </source>
</evidence>
<accession>A0A846H0F7</accession>
<dbReference type="InterPro" id="IPR024983">
    <property type="entry name" value="CHAT_dom"/>
</dbReference>
<name>A0A846H0F7_9CYAN</name>
<evidence type="ECO:0000259" key="2">
    <source>
        <dbReference type="Pfam" id="PF12770"/>
    </source>
</evidence>
<dbReference type="GO" id="GO:0016757">
    <property type="term" value="F:glycosyltransferase activity"/>
    <property type="evidence" value="ECO:0007669"/>
    <property type="project" value="TreeGrafter"/>
</dbReference>
<dbReference type="GO" id="GO:0006493">
    <property type="term" value="P:protein O-linked glycosylation"/>
    <property type="evidence" value="ECO:0007669"/>
    <property type="project" value="TreeGrafter"/>
</dbReference>
<dbReference type="EMBL" id="JTCM02000001">
    <property type="protein sequence ID" value="NEU71055.1"/>
    <property type="molecule type" value="Genomic_DNA"/>
</dbReference>
<sequence>MISSTPIKKILILTANPKQTSRLRLDEEVRDINEGLRLSQQRDTFILKQEWAVQPKNVRRAVLDFRPNIIHFSGHGSQTTGLLFEDETGKEKLVTAQALAGLFSQFASQLECVVLNACYSEEQAVAIAQHIDYVIGMNAPIGDKAALEFAVGFYDALARYNSQYDEGSAIEFAFNIACNAIQLAGVSGESIPVLKKKPNLIESVDKTDTFEEQISEKNKHTYSLSAVEAYRQKVEEFACDGKISDIERHILSDYIKELKITDEQAYAIEAEALKPYQEYQENLKNYLRRFVEALNHESHFSDQTRDEFKLLQQTWKLKSEDLDKIYNSLGNALYNAQDNDKAILAYKEAILINNNNPITHRNLGNVLLIKNKIQEAIAEYREAIRIEPDDARLHYHLGNIFYNSDLNEAIYEYKKAVAIEPEKADFHNRLGRALSQQDNFDEAITEYKKAIELNPNLAEAHGGLGMALYRQTNLKEAIASLRQAIYIESDNAVFYRDLGRILYSQGKLKEAVAQLKEAILFNINDAFAYAYLGFALLSQRKQEDGIERLKIAIYLLKKEGMTQEAFQIEQILQQVVQGNKNWMNFVKRCLLW</sequence>
<dbReference type="InterPro" id="IPR019734">
    <property type="entry name" value="TPR_rpt"/>
</dbReference>
<dbReference type="Proteomes" id="UP000031549">
    <property type="component" value="Unassembled WGS sequence"/>
</dbReference>
<dbReference type="SUPFAM" id="SSF48452">
    <property type="entry name" value="TPR-like"/>
    <property type="match status" value="1"/>
</dbReference>
<dbReference type="PANTHER" id="PTHR44998:SF1">
    <property type="entry name" value="UDP-N-ACETYLGLUCOSAMINE--PEPTIDE N-ACETYLGLUCOSAMINYLTRANSFERASE 110 KDA SUBUNIT"/>
    <property type="match status" value="1"/>
</dbReference>
<feature type="repeat" description="TPR" evidence="1">
    <location>
        <begin position="357"/>
        <end position="390"/>
    </location>
</feature>
<dbReference type="AlphaFoldDB" id="A0A846H0F7"/>
<dbReference type="SMART" id="SM00028">
    <property type="entry name" value="TPR"/>
    <property type="match status" value="7"/>
</dbReference>
<dbReference type="Pfam" id="PF13181">
    <property type="entry name" value="TPR_8"/>
    <property type="match status" value="1"/>
</dbReference>
<feature type="repeat" description="TPR" evidence="1">
    <location>
        <begin position="424"/>
        <end position="457"/>
    </location>
</feature>
<dbReference type="PROSITE" id="PS50293">
    <property type="entry name" value="TPR_REGION"/>
    <property type="match status" value="1"/>
</dbReference>
<proteinExistence type="predicted"/>
<gene>
    <name evidence="3" type="ORF">PI95_000305</name>
</gene>
<feature type="domain" description="CHAT" evidence="2">
    <location>
        <begin position="13"/>
        <end position="159"/>
    </location>
</feature>
<dbReference type="PANTHER" id="PTHR44998">
    <property type="match status" value="1"/>
</dbReference>
<dbReference type="RefSeq" id="WP_063842452.1">
    <property type="nucleotide sequence ID" value="NZ_JTCM02000001.1"/>
</dbReference>
<evidence type="ECO:0000313" key="4">
    <source>
        <dbReference type="Proteomes" id="UP000031549"/>
    </source>
</evidence>
<feature type="repeat" description="TPR" evidence="1">
    <location>
        <begin position="391"/>
        <end position="423"/>
    </location>
</feature>
<keyword evidence="1" id="KW-0802">TPR repeat</keyword>
<feature type="repeat" description="TPR" evidence="1">
    <location>
        <begin position="323"/>
        <end position="356"/>
    </location>
</feature>
<evidence type="ECO:0000313" key="3">
    <source>
        <dbReference type="EMBL" id="NEU71055.1"/>
    </source>
</evidence>
<reference evidence="3 4" key="1">
    <citation type="journal article" date="2015" name="Genome Announc.">
        <title>Draft Genome Sequence of Cyanobacterium Hassallia byssoidea Strain VB512170, Isolated from Monuments in India.</title>
        <authorList>
            <person name="Singh D."/>
            <person name="Chandrababunaidu M.M."/>
            <person name="Panda A."/>
            <person name="Sen D."/>
            <person name="Bhattacharyya S."/>
            <person name="Adhikary S.P."/>
            <person name="Tripathy S."/>
        </authorList>
    </citation>
    <scope>NUCLEOTIDE SEQUENCE [LARGE SCALE GENOMIC DNA]</scope>
    <source>
        <strain evidence="3 4">VB512170</strain>
    </source>
</reference>
<dbReference type="Gene3D" id="1.25.40.10">
    <property type="entry name" value="Tetratricopeptide repeat domain"/>
    <property type="match status" value="3"/>
</dbReference>
<feature type="repeat" description="TPR" evidence="1">
    <location>
        <begin position="458"/>
        <end position="491"/>
    </location>
</feature>
<dbReference type="Pfam" id="PF12770">
    <property type="entry name" value="CHAT"/>
    <property type="match status" value="1"/>
</dbReference>
<comment type="caution">
    <text evidence="3">The sequence shown here is derived from an EMBL/GenBank/DDBJ whole genome shotgun (WGS) entry which is preliminary data.</text>
</comment>